<dbReference type="AlphaFoldDB" id="A0A178MYN8"/>
<feature type="transmembrane region" description="Helical" evidence="1">
    <location>
        <begin position="99"/>
        <end position="116"/>
    </location>
</feature>
<name>A0A178MYN8_9PROT</name>
<proteinExistence type="predicted"/>
<keyword evidence="4" id="KW-1185">Reference proteome</keyword>
<dbReference type="Pfam" id="PF03733">
    <property type="entry name" value="YccF"/>
    <property type="match status" value="1"/>
</dbReference>
<organism evidence="3 4">
    <name type="scientific">Magnetospirillum moscoviense</name>
    <dbReference type="NCBI Taxonomy" id="1437059"/>
    <lineage>
        <taxon>Bacteria</taxon>
        <taxon>Pseudomonadati</taxon>
        <taxon>Pseudomonadota</taxon>
        <taxon>Alphaproteobacteria</taxon>
        <taxon>Rhodospirillales</taxon>
        <taxon>Rhodospirillaceae</taxon>
        <taxon>Magnetospirillum</taxon>
    </lineage>
</organism>
<feature type="transmembrane region" description="Helical" evidence="1">
    <location>
        <begin position="75"/>
        <end position="93"/>
    </location>
</feature>
<evidence type="ECO:0000256" key="1">
    <source>
        <dbReference type="SAM" id="Phobius"/>
    </source>
</evidence>
<keyword evidence="1" id="KW-0472">Membrane</keyword>
<sequence length="150" mass="15781">MRALGNILWHIPFLGFVNAGLTFLLGLLLTATVVAAPIGLGLMQLGKFFLAPFGHEMVARSDAMPNQDSNPAWKTYSTIVMIIWLPLGLLLAIGTIIQVILLFISILGIPVAAALAKTVGTMFNPVGKVCVTSEAAAEIRKLAGLGKLAG</sequence>
<keyword evidence="1" id="KW-1133">Transmembrane helix</keyword>
<dbReference type="STRING" id="1437059.A6A05_18970"/>
<protein>
    <recommendedName>
        <fullName evidence="2">Inner membrane component domain-containing protein</fullName>
    </recommendedName>
</protein>
<dbReference type="RefSeq" id="WP_068496870.1">
    <property type="nucleotide sequence ID" value="NZ_LWQU01000031.1"/>
</dbReference>
<evidence type="ECO:0000313" key="4">
    <source>
        <dbReference type="Proteomes" id="UP000078543"/>
    </source>
</evidence>
<dbReference type="GO" id="GO:0005886">
    <property type="term" value="C:plasma membrane"/>
    <property type="evidence" value="ECO:0007669"/>
    <property type="project" value="TreeGrafter"/>
</dbReference>
<dbReference type="InterPro" id="IPR005185">
    <property type="entry name" value="YccF"/>
</dbReference>
<gene>
    <name evidence="3" type="ORF">A6A05_18970</name>
</gene>
<feature type="domain" description="Inner membrane component" evidence="2">
    <location>
        <begin position="4"/>
        <end position="54"/>
    </location>
</feature>
<reference evidence="3 4" key="1">
    <citation type="submission" date="2016-04" db="EMBL/GenBank/DDBJ databases">
        <title>Draft genome sequence of freshwater magnetotactic bacteria Magnetospirillum marisnigri SP-1 and Magnetospirillum moscoviense BB-1.</title>
        <authorList>
            <person name="Koziaeva V."/>
            <person name="Dziuba M.V."/>
            <person name="Ivanov T.M."/>
            <person name="Kuznetsov B."/>
            <person name="Grouzdev D.S."/>
        </authorList>
    </citation>
    <scope>NUCLEOTIDE SEQUENCE [LARGE SCALE GENOMIC DNA]</scope>
    <source>
        <strain evidence="3 4">BB-1</strain>
    </source>
</reference>
<accession>A0A178MYN8</accession>
<dbReference type="PANTHER" id="PTHR42903">
    <property type="entry name" value="INNER MEMBRANE PROTEIN YCCF"/>
    <property type="match status" value="1"/>
</dbReference>
<keyword evidence="1" id="KW-0812">Transmembrane</keyword>
<evidence type="ECO:0000313" key="3">
    <source>
        <dbReference type="EMBL" id="OAN64767.1"/>
    </source>
</evidence>
<dbReference type="EMBL" id="LWQU01000031">
    <property type="protein sequence ID" value="OAN64767.1"/>
    <property type="molecule type" value="Genomic_DNA"/>
</dbReference>
<evidence type="ECO:0000259" key="2">
    <source>
        <dbReference type="Pfam" id="PF03733"/>
    </source>
</evidence>
<comment type="caution">
    <text evidence="3">The sequence shown here is derived from an EMBL/GenBank/DDBJ whole genome shotgun (WGS) entry which is preliminary data.</text>
</comment>
<dbReference type="InterPro" id="IPR052937">
    <property type="entry name" value="Inner_membrane_protein"/>
</dbReference>
<dbReference type="OrthoDB" id="3238663at2"/>
<dbReference type="Proteomes" id="UP000078543">
    <property type="component" value="Unassembled WGS sequence"/>
</dbReference>
<feature type="transmembrane region" description="Helical" evidence="1">
    <location>
        <begin position="7"/>
        <end position="28"/>
    </location>
</feature>
<dbReference type="PANTHER" id="PTHR42903:SF1">
    <property type="entry name" value="INNER MEMBRANE PROTEIN YCCF"/>
    <property type="match status" value="1"/>
</dbReference>